<name>A0A2K9PK23_9FLAO</name>
<feature type="coiled-coil region" evidence="1">
    <location>
        <begin position="271"/>
        <end position="308"/>
    </location>
</feature>
<organism evidence="2 3">
    <name type="scientific">Flavivirga eckloniae</name>
    <dbReference type="NCBI Taxonomy" id="1803846"/>
    <lineage>
        <taxon>Bacteria</taxon>
        <taxon>Pseudomonadati</taxon>
        <taxon>Bacteroidota</taxon>
        <taxon>Flavobacteriia</taxon>
        <taxon>Flavobacteriales</taxon>
        <taxon>Flavobacteriaceae</taxon>
        <taxon>Flavivirga</taxon>
    </lineage>
</organism>
<accession>A0A2K9PK23</accession>
<gene>
    <name evidence="2" type="ORF">C1H87_01280</name>
</gene>
<keyword evidence="1" id="KW-0175">Coiled coil</keyword>
<dbReference type="AlphaFoldDB" id="A0A2K9PK23"/>
<sequence>MWLFYVLKKSNYFKNLIMNKKIKINAREIFLFLIVSFSSFSVFSQSFTLPSDGKWYLIATIGGRHAYIDYVYDHTTAHNPSIAKGEIQFINAKTYIIQRHQTMGYGSHNQPQFAVINKGGTSELWIKSTVGTNAGTFQVINSKYATLNLGATSDLDLSDNGGYLKIYDKLPNYSHLYTGNLNVLDGNIGIGTTNSGSWKLAVNGKIRAKEIKVETGWSDFVFYDDYKLPTLQEVENHIKEKGHLKDIPSAEEVEENGIFLGEMDSKLLQKIEELTLYTIQQEKEIQKLKKQEREISELKILVEELLKSKK</sequence>
<dbReference type="EMBL" id="CP025791">
    <property type="protein sequence ID" value="AUP77423.1"/>
    <property type="molecule type" value="Genomic_DNA"/>
</dbReference>
<reference evidence="2 3" key="1">
    <citation type="submission" date="2018-01" db="EMBL/GenBank/DDBJ databases">
        <title>Complete genome sequence of Flavivirga eckloniae ECD14 isolated from seaweed Ecklonia cava.</title>
        <authorList>
            <person name="Lee J.H."/>
            <person name="Baik K.S."/>
            <person name="Seong C.N."/>
        </authorList>
    </citation>
    <scope>NUCLEOTIDE SEQUENCE [LARGE SCALE GENOMIC DNA]</scope>
    <source>
        <strain evidence="2 3">ECD14</strain>
    </source>
</reference>
<dbReference type="Proteomes" id="UP000235826">
    <property type="component" value="Chromosome"/>
</dbReference>
<evidence type="ECO:0000256" key="1">
    <source>
        <dbReference type="SAM" id="Coils"/>
    </source>
</evidence>
<protein>
    <submittedName>
        <fullName evidence="2">Uncharacterized protein</fullName>
    </submittedName>
</protein>
<evidence type="ECO:0000313" key="3">
    <source>
        <dbReference type="Proteomes" id="UP000235826"/>
    </source>
</evidence>
<keyword evidence="3" id="KW-1185">Reference proteome</keyword>
<dbReference type="KEGG" id="fek:C1H87_01280"/>
<evidence type="ECO:0000313" key="2">
    <source>
        <dbReference type="EMBL" id="AUP77423.1"/>
    </source>
</evidence>
<proteinExistence type="predicted"/>